<dbReference type="PROSITE" id="PS00908">
    <property type="entry name" value="MR_MLE_1"/>
    <property type="match status" value="1"/>
</dbReference>
<keyword evidence="3" id="KW-0460">Magnesium</keyword>
<dbReference type="SMART" id="SM00922">
    <property type="entry name" value="MR_MLE"/>
    <property type="match status" value="1"/>
</dbReference>
<organism evidence="5 6">
    <name type="scientific">Vannielia litorea</name>
    <dbReference type="NCBI Taxonomy" id="1217970"/>
    <lineage>
        <taxon>Bacteria</taxon>
        <taxon>Pseudomonadati</taxon>
        <taxon>Pseudomonadota</taxon>
        <taxon>Alphaproteobacteria</taxon>
        <taxon>Rhodobacterales</taxon>
        <taxon>Paracoccaceae</taxon>
        <taxon>Vannielia</taxon>
    </lineage>
</organism>
<dbReference type="AlphaFoldDB" id="A0A1N6GXD9"/>
<evidence type="ECO:0000259" key="4">
    <source>
        <dbReference type="SMART" id="SM00922"/>
    </source>
</evidence>
<dbReference type="GO" id="GO:0009063">
    <property type="term" value="P:amino acid catabolic process"/>
    <property type="evidence" value="ECO:0007669"/>
    <property type="project" value="InterPro"/>
</dbReference>
<protein>
    <submittedName>
        <fullName evidence="5">L-alanine-DL-glutamate epimerase</fullName>
    </submittedName>
</protein>
<dbReference type="SFLD" id="SFLDS00001">
    <property type="entry name" value="Enolase"/>
    <property type="match status" value="1"/>
</dbReference>
<keyword evidence="2" id="KW-0479">Metal-binding</keyword>
<evidence type="ECO:0000313" key="5">
    <source>
        <dbReference type="EMBL" id="SIO12166.1"/>
    </source>
</evidence>
<dbReference type="InterPro" id="IPR013342">
    <property type="entry name" value="Mandelate_racemase_C"/>
</dbReference>
<dbReference type="GO" id="GO:0016836">
    <property type="term" value="F:hydro-lyase activity"/>
    <property type="evidence" value="ECO:0007669"/>
    <property type="project" value="TreeGrafter"/>
</dbReference>
<dbReference type="InterPro" id="IPR018110">
    <property type="entry name" value="Mandel_Rmase/mucon_lact_enz_CS"/>
</dbReference>
<dbReference type="SFLD" id="SFLDG00179">
    <property type="entry name" value="mandelate_racemase"/>
    <property type="match status" value="1"/>
</dbReference>
<sequence>MASISRLQADHYIIPLPQVLEDSMHGAMENFEVITARVTDADGAEGVGYTYTCGVNGGAIADILTREMAPRVAGRDADLIEAIWKDLWWACHYGGRGGPTVMALSALDMALWDLKARRANMPLWRLLGGYDPRVPCYMGGVDLHLSPAELVEQTHRNLEAGHRHIKIKCGRNALREDVARMSAMREAFGPDMPLMTDANMKFTVDGAIRAARAFREFDLTWFEEPIPPDDPAGHARILSEGGVPLATGENLRTLWEFKTLFDSKGISYPEPDVTGCGGVTGFMKIAALAEAHHLPVTSHGAHDVTVHLLAAAPNRSYLEMHSFGLNDYIETPLTVVEGHVTAPETPGHGVAFDWDKLEACRA</sequence>
<dbReference type="InterPro" id="IPR046945">
    <property type="entry name" value="RHMD-like"/>
</dbReference>
<dbReference type="CDD" id="cd03316">
    <property type="entry name" value="MR_like"/>
    <property type="match status" value="1"/>
</dbReference>
<dbReference type="SUPFAM" id="SSF51604">
    <property type="entry name" value="Enolase C-terminal domain-like"/>
    <property type="match status" value="1"/>
</dbReference>
<dbReference type="InterPro" id="IPR034382">
    <property type="entry name" value="AHGA_cycloisomerase"/>
</dbReference>
<dbReference type="OrthoDB" id="9802699at2"/>
<dbReference type="InterPro" id="IPR029017">
    <property type="entry name" value="Enolase-like_N"/>
</dbReference>
<dbReference type="EMBL" id="FSRL01000001">
    <property type="protein sequence ID" value="SIO12166.1"/>
    <property type="molecule type" value="Genomic_DNA"/>
</dbReference>
<name>A0A1N6GXD9_9RHOB</name>
<dbReference type="SUPFAM" id="SSF54826">
    <property type="entry name" value="Enolase N-terminal domain-like"/>
    <property type="match status" value="1"/>
</dbReference>
<evidence type="ECO:0000256" key="1">
    <source>
        <dbReference type="ARBA" id="ARBA00001946"/>
    </source>
</evidence>
<dbReference type="GO" id="GO:0019388">
    <property type="term" value="P:galactose catabolic process"/>
    <property type="evidence" value="ECO:0007669"/>
    <property type="project" value="InterPro"/>
</dbReference>
<evidence type="ECO:0000313" key="6">
    <source>
        <dbReference type="Proteomes" id="UP000184932"/>
    </source>
</evidence>
<dbReference type="RefSeq" id="WP_074256842.1">
    <property type="nucleotide sequence ID" value="NZ_FSRL01000001.1"/>
</dbReference>
<dbReference type="STRING" id="1217970.SAMN05444002_2874"/>
<dbReference type="PANTHER" id="PTHR13794">
    <property type="entry name" value="ENOLASE SUPERFAMILY, MANDELATE RACEMASE"/>
    <property type="match status" value="1"/>
</dbReference>
<gene>
    <name evidence="5" type="ORF">SAMN05444002_2874</name>
</gene>
<evidence type="ECO:0000256" key="3">
    <source>
        <dbReference type="ARBA" id="ARBA00022842"/>
    </source>
</evidence>
<reference evidence="6" key="1">
    <citation type="submission" date="2016-11" db="EMBL/GenBank/DDBJ databases">
        <authorList>
            <person name="Varghese N."/>
            <person name="Submissions S."/>
        </authorList>
    </citation>
    <scope>NUCLEOTIDE SEQUENCE [LARGE SCALE GENOMIC DNA]</scope>
    <source>
        <strain evidence="6">DSM 29440</strain>
    </source>
</reference>
<dbReference type="Pfam" id="PF02746">
    <property type="entry name" value="MR_MLE_N"/>
    <property type="match status" value="1"/>
</dbReference>
<comment type="cofactor">
    <cofactor evidence="1">
        <name>Mg(2+)</name>
        <dbReference type="ChEBI" id="CHEBI:18420"/>
    </cofactor>
</comment>
<dbReference type="Pfam" id="PF13378">
    <property type="entry name" value="MR_MLE_C"/>
    <property type="match status" value="1"/>
</dbReference>
<dbReference type="InterPro" id="IPR029065">
    <property type="entry name" value="Enolase_C-like"/>
</dbReference>
<dbReference type="Proteomes" id="UP000184932">
    <property type="component" value="Unassembled WGS sequence"/>
</dbReference>
<dbReference type="GO" id="GO:0000287">
    <property type="term" value="F:magnesium ion binding"/>
    <property type="evidence" value="ECO:0007669"/>
    <property type="project" value="UniProtKB-ARBA"/>
</dbReference>
<dbReference type="InterPro" id="IPR013341">
    <property type="entry name" value="Mandelate_racemase_N_dom"/>
</dbReference>
<dbReference type="InterPro" id="IPR036849">
    <property type="entry name" value="Enolase-like_C_sf"/>
</dbReference>
<feature type="domain" description="Mandelate racemase/muconate lactonizing enzyme C-terminal" evidence="4">
    <location>
        <begin position="147"/>
        <end position="244"/>
    </location>
</feature>
<dbReference type="Gene3D" id="3.30.390.10">
    <property type="entry name" value="Enolase-like, N-terminal domain"/>
    <property type="match status" value="1"/>
</dbReference>
<dbReference type="Gene3D" id="3.20.20.120">
    <property type="entry name" value="Enolase-like C-terminal domain"/>
    <property type="match status" value="1"/>
</dbReference>
<keyword evidence="6" id="KW-1185">Reference proteome</keyword>
<accession>A0A1N6GXD9</accession>
<dbReference type="GO" id="GO:0016853">
    <property type="term" value="F:isomerase activity"/>
    <property type="evidence" value="ECO:0007669"/>
    <property type="project" value="InterPro"/>
</dbReference>
<evidence type="ECO:0000256" key="2">
    <source>
        <dbReference type="ARBA" id="ARBA00022723"/>
    </source>
</evidence>
<dbReference type="PANTHER" id="PTHR13794:SF58">
    <property type="entry name" value="MITOCHONDRIAL ENOLASE SUPERFAMILY MEMBER 1"/>
    <property type="match status" value="1"/>
</dbReference>
<proteinExistence type="predicted"/>
<dbReference type="SFLD" id="SFLDF00557">
    <property type="entry name" value="3_6-anhydro-alpha-L-galactonat"/>
    <property type="match status" value="1"/>
</dbReference>